<dbReference type="AlphaFoldDB" id="A0A1H3YM12"/>
<protein>
    <submittedName>
        <fullName evidence="2">Uncharacterized protein</fullName>
    </submittedName>
</protein>
<dbReference type="EMBL" id="FNQY01000008">
    <property type="protein sequence ID" value="SEA12447.1"/>
    <property type="molecule type" value="Genomic_DNA"/>
</dbReference>
<dbReference type="RefSeq" id="WP_091396828.1">
    <property type="nucleotide sequence ID" value="NZ_FNQY01000008.1"/>
</dbReference>
<proteinExistence type="predicted"/>
<evidence type="ECO:0000256" key="1">
    <source>
        <dbReference type="SAM" id="Phobius"/>
    </source>
</evidence>
<feature type="transmembrane region" description="Helical" evidence="1">
    <location>
        <begin position="12"/>
        <end position="30"/>
    </location>
</feature>
<dbReference type="Proteomes" id="UP000199041">
    <property type="component" value="Unassembled WGS sequence"/>
</dbReference>
<keyword evidence="1" id="KW-0812">Transmembrane</keyword>
<accession>A0A1H3YM12</accession>
<name>A0A1H3YM12_9BACT</name>
<dbReference type="STRING" id="551991.SAMN05192529_108161"/>
<keyword evidence="1" id="KW-0472">Membrane</keyword>
<evidence type="ECO:0000313" key="2">
    <source>
        <dbReference type="EMBL" id="SEA12447.1"/>
    </source>
</evidence>
<keyword evidence="1" id="KW-1133">Transmembrane helix</keyword>
<sequence length="68" mass="7423">MENNSIDLRSVIGWFFIIISILLLIASFTTAGGSEVNRITGVVFLIFGLIMYGLSRTGKKKAKDSAAR</sequence>
<feature type="transmembrane region" description="Helical" evidence="1">
    <location>
        <begin position="36"/>
        <end position="54"/>
    </location>
</feature>
<gene>
    <name evidence="2" type="ORF">SAMN05192529_108161</name>
</gene>
<keyword evidence="3" id="KW-1185">Reference proteome</keyword>
<evidence type="ECO:0000313" key="3">
    <source>
        <dbReference type="Proteomes" id="UP000199041"/>
    </source>
</evidence>
<organism evidence="2 3">
    <name type="scientific">Arachidicoccus rhizosphaerae</name>
    <dbReference type="NCBI Taxonomy" id="551991"/>
    <lineage>
        <taxon>Bacteria</taxon>
        <taxon>Pseudomonadati</taxon>
        <taxon>Bacteroidota</taxon>
        <taxon>Chitinophagia</taxon>
        <taxon>Chitinophagales</taxon>
        <taxon>Chitinophagaceae</taxon>
        <taxon>Arachidicoccus</taxon>
    </lineage>
</organism>
<dbReference type="OrthoDB" id="680972at2"/>
<reference evidence="2 3" key="1">
    <citation type="submission" date="2016-10" db="EMBL/GenBank/DDBJ databases">
        <authorList>
            <person name="de Groot N.N."/>
        </authorList>
    </citation>
    <scope>NUCLEOTIDE SEQUENCE [LARGE SCALE GENOMIC DNA]</scope>
    <source>
        <strain evidence="2 3">Vu-144</strain>
    </source>
</reference>